<sequence length="350" mass="38825">MNMLKFMATGLMIFTVQACSPNIEHRAKPPLIVDTFTVMTPIETQVRTFNGQVIPPELTPLAFRLEGEILDVIVHEGDAVKKGQLLAMLDDAKLKQNLVDTQAKLSLVRRQLDRGRELRPNEMISGSELDELLANYKLALANAELAQVQLNYTRLNAPFDGIVSQVSKQNFERTTAGETVLSVYENANVYVEISVSDTVLTSLKPLLNNLNYQAITHFSGSNKEYPLRYLEHTSELNPQSQTYQFWLSMPQVSPAILPGNNAQVRIDMAKSGLTLPSGYQIPMTAIDTASLGRFQVWKIQQDKAVPVTVQIESVNSTGAIAISGLREGDVLVNSNLRKLRAGMSLEEPRL</sequence>
<gene>
    <name evidence="3" type="ORF">GPLA_0720</name>
</gene>
<dbReference type="Gene3D" id="2.40.420.20">
    <property type="match status" value="1"/>
</dbReference>
<dbReference type="Proteomes" id="UP000006322">
    <property type="component" value="Unassembled WGS sequence"/>
</dbReference>
<dbReference type="SUPFAM" id="SSF111369">
    <property type="entry name" value="HlyD-like secretion proteins"/>
    <property type="match status" value="1"/>
</dbReference>
<dbReference type="AlphaFoldDB" id="K6Z5Z8"/>
<dbReference type="Gene3D" id="2.40.50.100">
    <property type="match status" value="1"/>
</dbReference>
<dbReference type="EMBL" id="BAER01000017">
    <property type="protein sequence ID" value="GAC31636.1"/>
    <property type="molecule type" value="Genomic_DNA"/>
</dbReference>
<comment type="caution">
    <text evidence="3">The sequence shown here is derived from an EMBL/GenBank/DDBJ whole genome shotgun (WGS) entry which is preliminary data.</text>
</comment>
<dbReference type="PROSITE" id="PS51257">
    <property type="entry name" value="PROKAR_LIPOPROTEIN"/>
    <property type="match status" value="1"/>
</dbReference>
<dbReference type="NCBIfam" id="TIGR01730">
    <property type="entry name" value="RND_mfp"/>
    <property type="match status" value="1"/>
</dbReference>
<feature type="domain" description="Multidrug resistance protein MdtA-like barrel-sandwich hybrid" evidence="2">
    <location>
        <begin position="64"/>
        <end position="177"/>
    </location>
</feature>
<dbReference type="InterPro" id="IPR006143">
    <property type="entry name" value="RND_pump_MFP"/>
</dbReference>
<dbReference type="Gene3D" id="2.40.30.170">
    <property type="match status" value="1"/>
</dbReference>
<protein>
    <submittedName>
        <fullName evidence="3">Membrane-fusion protein</fullName>
    </submittedName>
</protein>
<dbReference type="GO" id="GO:0015562">
    <property type="term" value="F:efflux transmembrane transporter activity"/>
    <property type="evidence" value="ECO:0007669"/>
    <property type="project" value="TreeGrafter"/>
</dbReference>
<dbReference type="RefSeq" id="WP_007103440.1">
    <property type="nucleotide sequence ID" value="NZ_BAER01000017.1"/>
</dbReference>
<name>K6Z5Z8_9ALTE</name>
<keyword evidence="4" id="KW-1185">Reference proteome</keyword>
<dbReference type="PANTHER" id="PTHR30469">
    <property type="entry name" value="MULTIDRUG RESISTANCE PROTEIN MDTA"/>
    <property type="match status" value="1"/>
</dbReference>
<evidence type="ECO:0000256" key="1">
    <source>
        <dbReference type="ARBA" id="ARBA00009477"/>
    </source>
</evidence>
<evidence type="ECO:0000313" key="4">
    <source>
        <dbReference type="Proteomes" id="UP000006322"/>
    </source>
</evidence>
<dbReference type="InterPro" id="IPR058625">
    <property type="entry name" value="MdtA-like_BSH"/>
</dbReference>
<dbReference type="Pfam" id="PF25917">
    <property type="entry name" value="BSH_RND"/>
    <property type="match status" value="1"/>
</dbReference>
<dbReference type="GO" id="GO:1990281">
    <property type="term" value="C:efflux pump complex"/>
    <property type="evidence" value="ECO:0007669"/>
    <property type="project" value="TreeGrafter"/>
</dbReference>
<comment type="similarity">
    <text evidence="1">Belongs to the membrane fusion protein (MFP) (TC 8.A.1) family.</text>
</comment>
<accession>K6Z5Z8</accession>
<proteinExistence type="inferred from homology"/>
<evidence type="ECO:0000313" key="3">
    <source>
        <dbReference type="EMBL" id="GAC31636.1"/>
    </source>
</evidence>
<reference evidence="4" key="1">
    <citation type="journal article" date="2014" name="Environ. Microbiol.">
        <title>Comparative genomics of the marine bacterial genus Glaciecola reveals the high degree of genomic diversity and genomic characteristic for cold adaptation.</title>
        <authorList>
            <person name="Qin Q.L."/>
            <person name="Xie B.B."/>
            <person name="Yu Y."/>
            <person name="Shu Y.L."/>
            <person name="Rong J.C."/>
            <person name="Zhang Y.J."/>
            <person name="Zhao D.L."/>
            <person name="Chen X.L."/>
            <person name="Zhang X.Y."/>
            <person name="Chen B."/>
            <person name="Zhou B.C."/>
            <person name="Zhang Y.Z."/>
        </authorList>
    </citation>
    <scope>NUCLEOTIDE SEQUENCE [LARGE SCALE GENOMIC DNA]</scope>
    <source>
        <strain evidence="4">LMG 21857</strain>
    </source>
</reference>
<dbReference type="OrthoDB" id="2110899at2"/>
<organism evidence="3 4">
    <name type="scientific">Paraglaciecola polaris LMG 21857</name>
    <dbReference type="NCBI Taxonomy" id="1129793"/>
    <lineage>
        <taxon>Bacteria</taxon>
        <taxon>Pseudomonadati</taxon>
        <taxon>Pseudomonadota</taxon>
        <taxon>Gammaproteobacteria</taxon>
        <taxon>Alteromonadales</taxon>
        <taxon>Alteromonadaceae</taxon>
        <taxon>Paraglaciecola</taxon>
    </lineage>
</organism>
<dbReference type="Gene3D" id="1.10.287.470">
    <property type="entry name" value="Helix hairpin bin"/>
    <property type="match status" value="1"/>
</dbReference>
<dbReference type="STRING" id="1129793.GPLA_0720"/>
<evidence type="ECO:0000259" key="2">
    <source>
        <dbReference type="Pfam" id="PF25917"/>
    </source>
</evidence>
<dbReference type="PANTHER" id="PTHR30469:SF20">
    <property type="entry name" value="EFFLUX RND TRANSPORTER PERIPLASMIC ADAPTOR SUBUNIT"/>
    <property type="match status" value="1"/>
</dbReference>